<gene>
    <name evidence="2" type="ORF">N177_2799</name>
</gene>
<dbReference type="Gene3D" id="3.30.750.70">
    <property type="entry name" value="4-hydroxybutyrate coenzyme like domains"/>
    <property type="match status" value="1"/>
</dbReference>
<dbReference type="InterPro" id="IPR038460">
    <property type="entry name" value="AcetylCoA_hyd_C_sf"/>
</dbReference>
<dbReference type="STRING" id="631454.N177_2799"/>
<accession>V4REP8</accession>
<dbReference type="GO" id="GO:0006083">
    <property type="term" value="P:acetate metabolic process"/>
    <property type="evidence" value="ECO:0007669"/>
    <property type="project" value="InterPro"/>
</dbReference>
<dbReference type="InterPro" id="IPR046433">
    <property type="entry name" value="ActCoA_hydro"/>
</dbReference>
<comment type="caution">
    <text evidence="2">The sequence shown here is derived from an EMBL/GenBank/DDBJ whole genome shotgun (WGS) entry which is preliminary data.</text>
</comment>
<dbReference type="PANTHER" id="PTHR21432">
    <property type="entry name" value="ACETYL-COA HYDROLASE-RELATED"/>
    <property type="match status" value="1"/>
</dbReference>
<dbReference type="AlphaFoldDB" id="V4REP8"/>
<dbReference type="PANTHER" id="PTHR21432:SF20">
    <property type="entry name" value="ACETYL-COA HYDROLASE"/>
    <property type="match status" value="1"/>
</dbReference>
<evidence type="ECO:0000313" key="3">
    <source>
        <dbReference type="Proteomes" id="UP000017819"/>
    </source>
</evidence>
<dbReference type="RefSeq" id="WP_023432924.1">
    <property type="nucleotide sequence ID" value="NZ_AWXZ01000037.1"/>
</dbReference>
<proteinExistence type="predicted"/>
<name>V4REP8_9HYPH</name>
<feature type="domain" description="Acetyl-CoA hydrolase/transferase C-terminal" evidence="1">
    <location>
        <begin position="336"/>
        <end position="499"/>
    </location>
</feature>
<dbReference type="Proteomes" id="UP000017819">
    <property type="component" value="Unassembled WGS sequence"/>
</dbReference>
<dbReference type="PATRIC" id="fig|631454.5.peg.2764"/>
<evidence type="ECO:0000313" key="2">
    <source>
        <dbReference type="EMBL" id="ESR23854.1"/>
    </source>
</evidence>
<dbReference type="Gene3D" id="3.40.1080.20">
    <property type="entry name" value="Acetyl-CoA hydrolase/transferase C-terminal domain"/>
    <property type="match status" value="1"/>
</dbReference>
<sequence>MQTRRHDDAERVVDAIIDTVGKEIVLGLPLGLGKANTIANALYLRAVGDPSIRLTIFTALTLEKPWGRNEIEKRFLDPVIERMMGEYPDLLYARALHDRSLPPNVKVNEFFVQAGRWLGCPAMQQHYISANYTHAARYALEQGVNVFAQAVAKREAPDGRRYSVSCNADITLDLLAARRAGETGLILVGEVNDELPFMGGDAEIGEEVFTDVLDTGEGFSLFAPPKEPVSLTDHAIALHVARLVPDGGTLQIGIGSMGDAVAHALILRHRDNKVFRQAALALDARGKPGEVHEEPFAKGLYGCSEMLVDSFLDLVEAGVVSREVDGALVHSGFFVGPRSLYDRLKAMSQEERDRFRMRAISWINELYGEEEKKRQARAGARFCNNAMMATLMGAVVSDQLEDGRVVSGVGGQYNFVAQAFALRDARSIITLRSTRKDKGQTVSNIRWSYGHTTIPRHLRDILVTEYGVADLRGRTDADTIAAMLSVTDARFQDELLEKAKSAGKIGRDYRIPEAHRRNTPERIRKALEPHRDKLPLFPFGTDFTEVEQRLMPALGRMREASGSKRELMGLAWKGWRGKKPSAEEAEALERMGYAKPKSSSDRLYRAVLLGALRG</sequence>
<dbReference type="SUPFAM" id="SSF100950">
    <property type="entry name" value="NagB/RpiA/CoA transferase-like"/>
    <property type="match status" value="1"/>
</dbReference>
<reference evidence="2 3" key="1">
    <citation type="journal article" date="2014" name="Genome Announc.">
        <title>Draft Genome Sequence of Lutibaculum baratangense Strain AMV1T, Isolated from a Mud Volcano in Andamans, India.</title>
        <authorList>
            <person name="Singh A."/>
            <person name="Sreenivas A."/>
            <person name="Sathyanarayana Reddy G."/>
            <person name="Pinnaka A.K."/>
            <person name="Shivaji S."/>
        </authorList>
    </citation>
    <scope>NUCLEOTIDE SEQUENCE [LARGE SCALE GENOMIC DNA]</scope>
    <source>
        <strain evidence="2 3">AMV1</strain>
    </source>
</reference>
<dbReference type="InterPro" id="IPR026888">
    <property type="entry name" value="AcetylCoA_hyd_C"/>
</dbReference>
<evidence type="ECO:0000259" key="1">
    <source>
        <dbReference type="Pfam" id="PF13336"/>
    </source>
</evidence>
<dbReference type="EMBL" id="AWXZ01000037">
    <property type="protein sequence ID" value="ESR23854.1"/>
    <property type="molecule type" value="Genomic_DNA"/>
</dbReference>
<dbReference type="InterPro" id="IPR037171">
    <property type="entry name" value="NagB/RpiA_transferase-like"/>
</dbReference>
<dbReference type="GO" id="GO:0008775">
    <property type="term" value="F:acetate CoA-transferase activity"/>
    <property type="evidence" value="ECO:0007669"/>
    <property type="project" value="InterPro"/>
</dbReference>
<dbReference type="OrthoDB" id="9801795at2"/>
<dbReference type="Pfam" id="PF13336">
    <property type="entry name" value="AcetylCoA_hyd_C"/>
    <property type="match status" value="1"/>
</dbReference>
<protein>
    <recommendedName>
        <fullName evidence="1">Acetyl-CoA hydrolase/transferase C-terminal domain-containing protein</fullName>
    </recommendedName>
</protein>
<keyword evidence="3" id="KW-1185">Reference proteome</keyword>
<dbReference type="eggNOG" id="COG0427">
    <property type="taxonomic scope" value="Bacteria"/>
</dbReference>
<organism evidence="2 3">
    <name type="scientific">Lutibaculum baratangense AMV1</name>
    <dbReference type="NCBI Taxonomy" id="631454"/>
    <lineage>
        <taxon>Bacteria</taxon>
        <taxon>Pseudomonadati</taxon>
        <taxon>Pseudomonadota</taxon>
        <taxon>Alphaproteobacteria</taxon>
        <taxon>Hyphomicrobiales</taxon>
        <taxon>Tepidamorphaceae</taxon>
        <taxon>Lutibaculum</taxon>
    </lineage>
</organism>